<feature type="domain" description="YdhG-like" evidence="1">
    <location>
        <begin position="21"/>
        <end position="128"/>
    </location>
</feature>
<dbReference type="AlphaFoldDB" id="A0AAQ3QUG1"/>
<organism evidence="2 3">
    <name type="scientific">Rubellicoccus peritrichatus</name>
    <dbReference type="NCBI Taxonomy" id="3080537"/>
    <lineage>
        <taxon>Bacteria</taxon>
        <taxon>Pseudomonadati</taxon>
        <taxon>Verrucomicrobiota</taxon>
        <taxon>Opitutia</taxon>
        <taxon>Puniceicoccales</taxon>
        <taxon>Cerasicoccaceae</taxon>
        <taxon>Rubellicoccus</taxon>
    </lineage>
</organism>
<dbReference type="KEGG" id="puo:RZN69_13725"/>
<accession>A0AAQ3QUG1</accession>
<dbReference type="Pfam" id="PF08818">
    <property type="entry name" value="DUF1801"/>
    <property type="match status" value="1"/>
</dbReference>
<dbReference type="EMBL" id="CP136920">
    <property type="protein sequence ID" value="WOO39677.1"/>
    <property type="molecule type" value="Genomic_DNA"/>
</dbReference>
<proteinExistence type="predicted"/>
<reference evidence="2 3" key="1">
    <citation type="submission" date="2023-10" db="EMBL/GenBank/DDBJ databases">
        <title>Rubellicoccus peritrichatus gen. nov., sp. nov., isolated from an algae of coral reef tank.</title>
        <authorList>
            <person name="Luo J."/>
        </authorList>
    </citation>
    <scope>NUCLEOTIDE SEQUENCE [LARGE SCALE GENOMIC DNA]</scope>
    <source>
        <strain evidence="2 3">CR14</strain>
    </source>
</reference>
<dbReference type="SUPFAM" id="SSF159888">
    <property type="entry name" value="YdhG-like"/>
    <property type="match status" value="1"/>
</dbReference>
<dbReference type="InterPro" id="IPR014922">
    <property type="entry name" value="YdhG-like"/>
</dbReference>
<evidence type="ECO:0000259" key="1">
    <source>
        <dbReference type="Pfam" id="PF08818"/>
    </source>
</evidence>
<evidence type="ECO:0000313" key="2">
    <source>
        <dbReference type="EMBL" id="WOO39677.1"/>
    </source>
</evidence>
<keyword evidence="3" id="KW-1185">Reference proteome</keyword>
<evidence type="ECO:0000313" key="3">
    <source>
        <dbReference type="Proteomes" id="UP001304300"/>
    </source>
</evidence>
<sequence>MKPFNESSVAAVFEAYPESVRGKLLKLRELIFQAAVQTPGVGAIEETLKWGQPSYLTSETKSGTTIRIDALSSEPGCYGIYFHCQTTLVETFRNEFGDKFRYEGNRALIFDANEAVPEKALLECISMALTYHLRKKGTGVPIGKRIHENER</sequence>
<gene>
    <name evidence="2" type="ORF">RZN69_13725</name>
</gene>
<dbReference type="RefSeq" id="WP_317831658.1">
    <property type="nucleotide sequence ID" value="NZ_CP136920.1"/>
</dbReference>
<dbReference type="Proteomes" id="UP001304300">
    <property type="component" value="Chromosome"/>
</dbReference>
<name>A0AAQ3QUG1_9BACT</name>
<protein>
    <submittedName>
        <fullName evidence="2">DUF1801 domain-containing protein</fullName>
    </submittedName>
</protein>